<dbReference type="InterPro" id="IPR009057">
    <property type="entry name" value="Homeodomain-like_sf"/>
</dbReference>
<dbReference type="SUPFAM" id="SSF46689">
    <property type="entry name" value="Homeodomain-like"/>
    <property type="match status" value="1"/>
</dbReference>
<keyword evidence="2" id="KW-0229">DNA integration</keyword>
<dbReference type="Proteomes" id="UP001158049">
    <property type="component" value="Unassembled WGS sequence"/>
</dbReference>
<name>A0ABY1QV37_9BURK</name>
<comment type="similarity">
    <text evidence="1">Belongs to the site-specific recombinase resolvase family.</text>
</comment>
<dbReference type="CDD" id="cd00569">
    <property type="entry name" value="HTH_Hin_like"/>
    <property type="match status" value="1"/>
</dbReference>
<evidence type="ECO:0000256" key="1">
    <source>
        <dbReference type="ARBA" id="ARBA00009913"/>
    </source>
</evidence>
<dbReference type="InterPro" id="IPR050639">
    <property type="entry name" value="SSR_resolvase"/>
</dbReference>
<dbReference type="PANTHER" id="PTHR30461:SF2">
    <property type="entry name" value="SERINE RECOMBINASE PINE-RELATED"/>
    <property type="match status" value="1"/>
</dbReference>
<dbReference type="PROSITE" id="PS51736">
    <property type="entry name" value="RECOMBINASES_3"/>
    <property type="match status" value="1"/>
</dbReference>
<dbReference type="SMART" id="SM00857">
    <property type="entry name" value="Resolvase"/>
    <property type="match status" value="1"/>
</dbReference>
<evidence type="ECO:0000313" key="7">
    <source>
        <dbReference type="EMBL" id="SMP81705.1"/>
    </source>
</evidence>
<dbReference type="PROSITE" id="PS00397">
    <property type="entry name" value="RECOMBINASES_1"/>
    <property type="match status" value="1"/>
</dbReference>
<organism evidence="7 8">
    <name type="scientific">Noviherbaspirillum suwonense</name>
    <dbReference type="NCBI Taxonomy" id="1224511"/>
    <lineage>
        <taxon>Bacteria</taxon>
        <taxon>Pseudomonadati</taxon>
        <taxon>Pseudomonadota</taxon>
        <taxon>Betaproteobacteria</taxon>
        <taxon>Burkholderiales</taxon>
        <taxon>Oxalobacteraceae</taxon>
        <taxon>Noviherbaspirillum</taxon>
    </lineage>
</organism>
<keyword evidence="4" id="KW-0233">DNA recombination</keyword>
<sequence length="194" mass="21321">MNVTKIGYARVSTEDQNLNLQNDALTKAWCGEIYKEYASGKSTLARPELANCLRALRAGDTLTVWRLDRLGRSLSDLVAIVNDLEKRGIAFESLSERIDTSSASGKLIVHVFASMAEFERNLIRERTQAGLAAARARGRKGGRKPSLSDDQIKQIKAMLKDPGNKVVDIAKQYGVCRATIFNAVGPIKPERSVS</sequence>
<dbReference type="SUPFAM" id="SSF53041">
    <property type="entry name" value="Resolvase-like"/>
    <property type="match status" value="1"/>
</dbReference>
<evidence type="ECO:0000256" key="2">
    <source>
        <dbReference type="ARBA" id="ARBA00022908"/>
    </source>
</evidence>
<evidence type="ECO:0000256" key="5">
    <source>
        <dbReference type="PROSITE-ProRule" id="PRU10137"/>
    </source>
</evidence>
<dbReference type="InterPro" id="IPR006118">
    <property type="entry name" value="Recombinase_CS"/>
</dbReference>
<evidence type="ECO:0000256" key="3">
    <source>
        <dbReference type="ARBA" id="ARBA00023125"/>
    </source>
</evidence>
<dbReference type="InterPro" id="IPR006120">
    <property type="entry name" value="Resolvase_HTH_dom"/>
</dbReference>
<dbReference type="Gene3D" id="3.40.50.1390">
    <property type="entry name" value="Resolvase, N-terminal catalytic domain"/>
    <property type="match status" value="1"/>
</dbReference>
<evidence type="ECO:0000313" key="8">
    <source>
        <dbReference type="Proteomes" id="UP001158049"/>
    </source>
</evidence>
<dbReference type="RefSeq" id="WP_283445723.1">
    <property type="nucleotide sequence ID" value="NZ_FXUL01000047.1"/>
</dbReference>
<dbReference type="CDD" id="cd03768">
    <property type="entry name" value="SR_ResInv"/>
    <property type="match status" value="1"/>
</dbReference>
<dbReference type="Pfam" id="PF02796">
    <property type="entry name" value="HTH_7"/>
    <property type="match status" value="1"/>
</dbReference>
<dbReference type="InterPro" id="IPR036162">
    <property type="entry name" value="Resolvase-like_N_sf"/>
</dbReference>
<evidence type="ECO:0000259" key="6">
    <source>
        <dbReference type="PROSITE" id="PS51736"/>
    </source>
</evidence>
<feature type="domain" description="Resolvase/invertase-type recombinase catalytic" evidence="6">
    <location>
        <begin position="4"/>
        <end position="138"/>
    </location>
</feature>
<evidence type="ECO:0000256" key="4">
    <source>
        <dbReference type="ARBA" id="ARBA00023172"/>
    </source>
</evidence>
<comment type="caution">
    <text evidence="7">The sequence shown here is derived from an EMBL/GenBank/DDBJ whole genome shotgun (WGS) entry which is preliminary data.</text>
</comment>
<dbReference type="Gene3D" id="1.10.10.60">
    <property type="entry name" value="Homeodomain-like"/>
    <property type="match status" value="1"/>
</dbReference>
<dbReference type="Pfam" id="PF00239">
    <property type="entry name" value="Resolvase"/>
    <property type="match status" value="1"/>
</dbReference>
<dbReference type="InterPro" id="IPR006119">
    <property type="entry name" value="Resolv_N"/>
</dbReference>
<accession>A0ABY1QV37</accession>
<gene>
    <name evidence="7" type="ORF">SAMN06295970_14713</name>
</gene>
<dbReference type="PANTHER" id="PTHR30461">
    <property type="entry name" value="DNA-INVERTASE FROM LAMBDOID PROPHAGE"/>
    <property type="match status" value="1"/>
</dbReference>
<keyword evidence="8" id="KW-1185">Reference proteome</keyword>
<keyword evidence="3" id="KW-0238">DNA-binding</keyword>
<proteinExistence type="inferred from homology"/>
<reference evidence="7 8" key="1">
    <citation type="submission" date="2017-05" db="EMBL/GenBank/DDBJ databases">
        <authorList>
            <person name="Varghese N."/>
            <person name="Submissions S."/>
        </authorList>
    </citation>
    <scope>NUCLEOTIDE SEQUENCE [LARGE SCALE GENOMIC DNA]</scope>
    <source>
        <strain evidence="7 8">DSM 26001</strain>
    </source>
</reference>
<feature type="active site" description="O-(5'-phospho-DNA)-serine intermediate" evidence="5">
    <location>
        <position position="12"/>
    </location>
</feature>
<protein>
    <submittedName>
        <fullName evidence="7">Site-specific DNA recombinase</fullName>
    </submittedName>
</protein>
<dbReference type="EMBL" id="FXUL01000047">
    <property type="protein sequence ID" value="SMP81705.1"/>
    <property type="molecule type" value="Genomic_DNA"/>
</dbReference>